<evidence type="ECO:0000313" key="2">
    <source>
        <dbReference type="EMBL" id="KAK7579564.1"/>
    </source>
</evidence>
<dbReference type="AlphaFoldDB" id="A0AAN9TCG6"/>
<dbReference type="EMBL" id="JBBCAQ010000034">
    <property type="protein sequence ID" value="KAK7579564.1"/>
    <property type="molecule type" value="Genomic_DNA"/>
</dbReference>
<organism evidence="2 3">
    <name type="scientific">Parthenolecanium corni</name>
    <dbReference type="NCBI Taxonomy" id="536013"/>
    <lineage>
        <taxon>Eukaryota</taxon>
        <taxon>Metazoa</taxon>
        <taxon>Ecdysozoa</taxon>
        <taxon>Arthropoda</taxon>
        <taxon>Hexapoda</taxon>
        <taxon>Insecta</taxon>
        <taxon>Pterygota</taxon>
        <taxon>Neoptera</taxon>
        <taxon>Paraneoptera</taxon>
        <taxon>Hemiptera</taxon>
        <taxon>Sternorrhyncha</taxon>
        <taxon>Coccoidea</taxon>
        <taxon>Coccidae</taxon>
        <taxon>Parthenolecanium</taxon>
    </lineage>
</organism>
<feature type="region of interest" description="Disordered" evidence="1">
    <location>
        <begin position="1"/>
        <end position="31"/>
    </location>
</feature>
<feature type="region of interest" description="Disordered" evidence="1">
    <location>
        <begin position="159"/>
        <end position="190"/>
    </location>
</feature>
<evidence type="ECO:0000313" key="3">
    <source>
        <dbReference type="Proteomes" id="UP001367676"/>
    </source>
</evidence>
<protein>
    <submittedName>
        <fullName evidence="2">Uncharacterized protein</fullName>
    </submittedName>
</protein>
<proteinExistence type="predicted"/>
<dbReference type="Proteomes" id="UP001367676">
    <property type="component" value="Unassembled WGS sequence"/>
</dbReference>
<reference evidence="2 3" key="1">
    <citation type="submission" date="2024-03" db="EMBL/GenBank/DDBJ databases">
        <title>Adaptation during the transition from Ophiocordyceps entomopathogen to insect associate is accompanied by gene loss and intensified selection.</title>
        <authorList>
            <person name="Ward C.M."/>
            <person name="Onetto C.A."/>
            <person name="Borneman A.R."/>
        </authorList>
    </citation>
    <scope>NUCLEOTIDE SEQUENCE [LARGE SCALE GENOMIC DNA]</scope>
    <source>
        <strain evidence="2">AWRI1</strain>
        <tissue evidence="2">Single Adult Female</tissue>
    </source>
</reference>
<name>A0AAN9TCG6_9HEMI</name>
<feature type="compositionally biased region" description="Basic and acidic residues" evidence="1">
    <location>
        <begin position="15"/>
        <end position="27"/>
    </location>
</feature>
<sequence>MLRPASKLGTQCRASDSRRTGYRDGRPRSSSHPVFVCRAAADIAYTRILARCRKSSRFRVGRPAGRLPSVRQYGSSRRLGAQPVDCCRTASHSTRRSLARLQAAGCLISSTSSRPHISFYIYIEMFWAHTAESRRKVRDDAFESNSLLLLEGLRDGDESERRADGVEKKRREKKQKKSERKGALVPSHPIPSHLISSHLISSQLISSPIPTPFSQLVTVRVQVSIYGRLYASREERVREREASELRGLAWTKYKRTSFAAAIEALYNYDGRVAVRYVR</sequence>
<keyword evidence="3" id="KW-1185">Reference proteome</keyword>
<accession>A0AAN9TCG6</accession>
<comment type="caution">
    <text evidence="2">The sequence shown here is derived from an EMBL/GenBank/DDBJ whole genome shotgun (WGS) entry which is preliminary data.</text>
</comment>
<feature type="compositionally biased region" description="Basic residues" evidence="1">
    <location>
        <begin position="170"/>
        <end position="179"/>
    </location>
</feature>
<gene>
    <name evidence="2" type="ORF">V9T40_000193</name>
</gene>
<evidence type="ECO:0000256" key="1">
    <source>
        <dbReference type="SAM" id="MobiDB-lite"/>
    </source>
</evidence>
<feature type="compositionally biased region" description="Basic and acidic residues" evidence="1">
    <location>
        <begin position="159"/>
        <end position="169"/>
    </location>
</feature>